<dbReference type="AlphaFoldDB" id="A0A1D7YK33"/>
<accession>A0A1D7YK33</accession>
<dbReference type="Proteomes" id="UP000094960">
    <property type="component" value="Chromosome"/>
</dbReference>
<sequence length="132" mass="13876">MPGIDDDLDDVVVQDGTGVVQLRVRVHRQGSGCQVLHGIGNGVDRGGGDERLVALDVDVRVGGQAFRALRDAVCAGEVFPGPHALDAQAVAYLLDALVIGGDHMIAASIAGERTRSPPRCNRFCVSWCSASR</sequence>
<protein>
    <submittedName>
        <fullName evidence="1">Uncharacterized protein</fullName>
    </submittedName>
</protein>
<gene>
    <name evidence="1" type="ORF">BFF78_37260</name>
</gene>
<dbReference type="KEGG" id="spun:BFF78_37260"/>
<keyword evidence="2" id="KW-1185">Reference proteome</keyword>
<reference evidence="2" key="1">
    <citation type="submission" date="2016-09" db="EMBL/GenBank/DDBJ databases">
        <title>Streptomyces puniciscabiei strain:TW1S1 Genome sequencing and assembly.</title>
        <authorList>
            <person name="Kim M.-K."/>
            <person name="Kim S.B."/>
        </authorList>
    </citation>
    <scope>NUCLEOTIDE SEQUENCE [LARGE SCALE GENOMIC DNA]</scope>
    <source>
        <strain evidence="2">TW1S1</strain>
    </source>
</reference>
<evidence type="ECO:0000313" key="1">
    <source>
        <dbReference type="EMBL" id="AOR35958.1"/>
    </source>
</evidence>
<name>A0A1D7YK33_9ACTN</name>
<proteinExistence type="predicted"/>
<dbReference type="EMBL" id="CP017248">
    <property type="protein sequence ID" value="AOR35958.1"/>
    <property type="molecule type" value="Genomic_DNA"/>
</dbReference>
<organism evidence="1 2">
    <name type="scientific">Streptomyces fodineus</name>
    <dbReference type="NCBI Taxonomy" id="1904616"/>
    <lineage>
        <taxon>Bacteria</taxon>
        <taxon>Bacillati</taxon>
        <taxon>Actinomycetota</taxon>
        <taxon>Actinomycetes</taxon>
        <taxon>Kitasatosporales</taxon>
        <taxon>Streptomycetaceae</taxon>
        <taxon>Streptomyces</taxon>
    </lineage>
</organism>
<evidence type="ECO:0000313" key="2">
    <source>
        <dbReference type="Proteomes" id="UP000094960"/>
    </source>
</evidence>